<comment type="subcellular location">
    <subcellularLocation>
        <location evidence="2">Vacuole membrane</location>
        <topology evidence="2">Peripheral membrane protein</topology>
    </subcellularLocation>
</comment>
<comment type="function">
    <text evidence="2">Required for vacuole biogenesis and vacuole enlargment in dividing and expanding cells. Involved in the docking or fusion of prevacuolar vesicles.</text>
</comment>
<dbReference type="Pfam" id="PF04841">
    <property type="entry name" value="Vps16_N"/>
    <property type="match status" value="1"/>
</dbReference>
<dbReference type="AlphaFoldDB" id="A0AAW1QNS9"/>
<comment type="caution">
    <text evidence="5">The sequence shown here is derived from an EMBL/GenBank/DDBJ whole genome shotgun (WGS) entry which is preliminary data.</text>
</comment>
<dbReference type="Gene3D" id="1.10.150.780">
    <property type="entry name" value="Vps16, C-terminal region"/>
    <property type="match status" value="1"/>
</dbReference>
<keyword evidence="6" id="KW-1185">Reference proteome</keyword>
<dbReference type="Pfam" id="PF04840">
    <property type="entry name" value="Vps16_C"/>
    <property type="match status" value="1"/>
</dbReference>
<keyword evidence="2" id="KW-0926">Vacuole</keyword>
<evidence type="ECO:0000259" key="3">
    <source>
        <dbReference type="Pfam" id="PF04840"/>
    </source>
</evidence>
<dbReference type="InterPro" id="IPR016534">
    <property type="entry name" value="VPS16"/>
</dbReference>
<feature type="domain" description="Vps16 C-terminal" evidence="3">
    <location>
        <begin position="506"/>
        <end position="809"/>
    </location>
</feature>
<accession>A0AAW1QNS9</accession>
<dbReference type="GO" id="GO:0030897">
    <property type="term" value="C:HOPS complex"/>
    <property type="evidence" value="ECO:0007669"/>
    <property type="project" value="TreeGrafter"/>
</dbReference>
<dbReference type="InterPro" id="IPR006926">
    <property type="entry name" value="Vps16_N"/>
</dbReference>
<dbReference type="GO" id="GO:0005768">
    <property type="term" value="C:endosome"/>
    <property type="evidence" value="ECO:0007669"/>
    <property type="project" value="TreeGrafter"/>
</dbReference>
<dbReference type="GO" id="GO:0005765">
    <property type="term" value="C:lysosomal membrane"/>
    <property type="evidence" value="ECO:0007669"/>
    <property type="project" value="TreeGrafter"/>
</dbReference>
<evidence type="ECO:0000313" key="5">
    <source>
        <dbReference type="EMBL" id="KAK9823042.1"/>
    </source>
</evidence>
<dbReference type="GO" id="GO:0016197">
    <property type="term" value="P:endosomal transport"/>
    <property type="evidence" value="ECO:0007669"/>
    <property type="project" value="TreeGrafter"/>
</dbReference>
<feature type="domain" description="Vps16 N-terminal" evidence="4">
    <location>
        <begin position="7"/>
        <end position="400"/>
    </location>
</feature>
<dbReference type="EMBL" id="JALJOU010000080">
    <property type="protein sequence ID" value="KAK9823042.1"/>
    <property type="molecule type" value="Genomic_DNA"/>
</dbReference>
<evidence type="ECO:0000256" key="1">
    <source>
        <dbReference type="ARBA" id="ARBA00009250"/>
    </source>
</evidence>
<comment type="similarity">
    <text evidence="1 2">Belongs to the VPS16 family.</text>
</comment>
<organism evidence="5 6">
    <name type="scientific">Elliptochloris bilobata</name>
    <dbReference type="NCBI Taxonomy" id="381761"/>
    <lineage>
        <taxon>Eukaryota</taxon>
        <taxon>Viridiplantae</taxon>
        <taxon>Chlorophyta</taxon>
        <taxon>core chlorophytes</taxon>
        <taxon>Trebouxiophyceae</taxon>
        <taxon>Trebouxiophyceae incertae sedis</taxon>
        <taxon>Elliptochloris clade</taxon>
        <taxon>Elliptochloris</taxon>
    </lineage>
</organism>
<name>A0AAW1QNS9_9CHLO</name>
<dbReference type="PANTHER" id="PTHR12811">
    <property type="entry name" value="VACUOLAR PROTEIN SORTING VPS16"/>
    <property type="match status" value="1"/>
</dbReference>
<dbReference type="SUPFAM" id="SSF50969">
    <property type="entry name" value="YVTN repeat-like/Quinoprotein amine dehydrogenase"/>
    <property type="match status" value="1"/>
</dbReference>
<evidence type="ECO:0000259" key="4">
    <source>
        <dbReference type="Pfam" id="PF04841"/>
    </source>
</evidence>
<reference evidence="5 6" key="1">
    <citation type="journal article" date="2024" name="Nat. Commun.">
        <title>Phylogenomics reveals the evolutionary origins of lichenization in chlorophyte algae.</title>
        <authorList>
            <person name="Puginier C."/>
            <person name="Libourel C."/>
            <person name="Otte J."/>
            <person name="Skaloud P."/>
            <person name="Haon M."/>
            <person name="Grisel S."/>
            <person name="Petersen M."/>
            <person name="Berrin J.G."/>
            <person name="Delaux P.M."/>
            <person name="Dal Grande F."/>
            <person name="Keller J."/>
        </authorList>
    </citation>
    <scope>NUCLEOTIDE SEQUENCE [LARGE SCALE GENOMIC DNA]</scope>
    <source>
        <strain evidence="5 6">SAG 245.80</strain>
    </source>
</reference>
<dbReference type="PANTHER" id="PTHR12811:SF0">
    <property type="entry name" value="VACUOLAR PROTEIN SORTING-ASSOCIATED PROTEIN 16 HOMOLOG"/>
    <property type="match status" value="1"/>
</dbReference>
<dbReference type="Proteomes" id="UP001445335">
    <property type="component" value="Unassembled WGS sequence"/>
</dbReference>
<evidence type="ECO:0000256" key="2">
    <source>
        <dbReference type="PIRNR" id="PIRNR007949"/>
    </source>
</evidence>
<gene>
    <name evidence="5" type="ORF">WJX81_002597</name>
</gene>
<evidence type="ECO:0000313" key="6">
    <source>
        <dbReference type="Proteomes" id="UP001445335"/>
    </source>
</evidence>
<dbReference type="PIRSF" id="PIRSF007949">
    <property type="entry name" value="VPS16"/>
    <property type="match status" value="1"/>
</dbReference>
<dbReference type="InterPro" id="IPR011044">
    <property type="entry name" value="Quino_amine_DH_bsu"/>
</dbReference>
<dbReference type="GO" id="GO:0003779">
    <property type="term" value="F:actin binding"/>
    <property type="evidence" value="ECO:0007669"/>
    <property type="project" value="TreeGrafter"/>
</dbReference>
<dbReference type="GO" id="GO:0006886">
    <property type="term" value="P:intracellular protein transport"/>
    <property type="evidence" value="ECO:0007669"/>
    <property type="project" value="InterPro"/>
</dbReference>
<dbReference type="InterPro" id="IPR038132">
    <property type="entry name" value="Vps16_C_sf"/>
</dbReference>
<keyword evidence="2" id="KW-0472">Membrane</keyword>
<proteinExistence type="inferred from homology"/>
<sequence>MANLSPVGDWDECGDKFYAKHQLFSMQWLDINLEHMRVACAQYGGPIALVRDDRKIVLVTGGATKPVVTTYTAAGVRLGAFVWERGRIMGMGWTSEEDLMLLEQSGEVHLYSMHGQAQARSFSLGGEVAREGVAACCLYGGGLVALTAGLQLWAVTDLEEPRPQRLADPRLAGPPHCLAVMEPRHTLSGCIEVLVAAGDGVLVVDADSASEAAAAVGPIHAMAVAPGGQFVAVFTGDGRLVVLTADFAKNLSEFATQSDAPPDQLAWCGADSVVLVWEDILLMVGPYGDWVKHTVELGAALVPECDGVRMVTATRHDLLRRVPDCLADVFRIGSTAPGALLYDARALFDAQDARADEVLRSIAGALPNAVRTCLAAASAELDLARQAALLKAACYGRAFCAADALPRDAILTVARHLRILNALRAPDVGLPLTLAQLEALTPPVLVARLVAGRRHLLALRIAGALGLSAEGVLVHWACAKISASGDAPDERLRDALVARLAPCAGVRYAAIAAHAQAAGQRSLAALLLEHEPCAAEQVPLLLGLGDEERALGKALESGDPDLAHLAIFRMYRALPLERFLAALASRPAARALFTAYAARTEPELLEQVHMATGMYEGVAELRLAEALAAQTRLADARAGGAQSAPEAAVAALVRLLDRAADMFAQTREHNFQARSAGEWAQLRRLQADLEAETAHACFLGLSLAATLRQCIRLGNARAAARVRTEFRVSDKRFWPLKVRTLAREKDWDGLEAFAREKKPPIGFEPFVAAARAHGAPDAVTARFIARMADGKRKAEEYAAIKMFQEAADNILTTPAKMDDGPFAFKDDGTAKDPKAFQQALRADAERMTALDSEPEVKHIVLGDDMHAFQELIKGIYHDEKKRQERASKAMSERTIDAQRASATVPRDTVQLYKQLYDAGLQYGPAFRLLRNVHVPDVS</sequence>
<protein>
    <recommendedName>
        <fullName evidence="2">Protein VACUOLELESS1</fullName>
    </recommendedName>
</protein>
<dbReference type="InterPro" id="IPR006925">
    <property type="entry name" value="Vps16_C"/>
</dbReference>
<dbReference type="GO" id="GO:0042144">
    <property type="term" value="P:vacuole fusion, non-autophagic"/>
    <property type="evidence" value="ECO:0007669"/>
    <property type="project" value="TreeGrafter"/>
</dbReference>